<proteinExistence type="predicted"/>
<reference evidence="1" key="1">
    <citation type="submission" date="2023-05" db="EMBL/GenBank/DDBJ databases">
        <authorList>
            <consortium name="ELIXIR-Norway"/>
        </authorList>
    </citation>
    <scope>NUCLEOTIDE SEQUENCE</scope>
</reference>
<name>A0AC59YAX7_RANTA</name>
<sequence>MSRSSAWEKGTGLHPSGTLRGRGRGQQSGHWGDSVRRLGQSLSRACCRDEVLDVRLGAPRATGISGGKPPLATGAGPGEGAVPQPTTGSPGASSPRGQNPHPQAVLAAAHPGPAGASWVLPHSSSQPMWSGFPRPRCPPSTPAQPILTRKSSPAALLSPTSKATRLALSRRLLAPGLSLLGRHSRPAPAAPRAPLTATAPLQRSPHVLLRNTRTVATRVCTGWGPHHHPGAASQRVKGSSSNGTS</sequence>
<gene>
    <name evidence="1" type="ORF">MRATA1EN22A_LOCUS3962</name>
</gene>
<accession>A0AC59YAX7</accession>
<reference evidence="1" key="2">
    <citation type="submission" date="2025-03" db="EMBL/GenBank/DDBJ databases">
        <authorList>
            <consortium name="ELIXIR-Norway"/>
            <consortium name="Elixir Norway"/>
        </authorList>
    </citation>
    <scope>NUCLEOTIDE SEQUENCE</scope>
</reference>
<dbReference type="Proteomes" id="UP001162501">
    <property type="component" value="Chromosome 12"/>
</dbReference>
<protein>
    <submittedName>
        <fullName evidence="1">Uncharacterized protein</fullName>
    </submittedName>
</protein>
<evidence type="ECO:0000313" key="2">
    <source>
        <dbReference type="Proteomes" id="UP001162501"/>
    </source>
</evidence>
<dbReference type="EMBL" id="OX596096">
    <property type="protein sequence ID" value="CAM9540825.1"/>
    <property type="molecule type" value="Genomic_DNA"/>
</dbReference>
<organism evidence="1 2">
    <name type="scientific">Rangifer tarandus platyrhynchus</name>
    <name type="common">Svalbard reindeer</name>
    <dbReference type="NCBI Taxonomy" id="3082113"/>
    <lineage>
        <taxon>Eukaryota</taxon>
        <taxon>Metazoa</taxon>
        <taxon>Chordata</taxon>
        <taxon>Craniata</taxon>
        <taxon>Vertebrata</taxon>
        <taxon>Euteleostomi</taxon>
        <taxon>Mammalia</taxon>
        <taxon>Eutheria</taxon>
        <taxon>Laurasiatheria</taxon>
        <taxon>Artiodactyla</taxon>
        <taxon>Ruminantia</taxon>
        <taxon>Pecora</taxon>
        <taxon>Cervidae</taxon>
        <taxon>Odocoileinae</taxon>
        <taxon>Rangifer</taxon>
    </lineage>
</organism>
<evidence type="ECO:0000313" key="1">
    <source>
        <dbReference type="EMBL" id="CAM9540825.1"/>
    </source>
</evidence>